<dbReference type="Pfam" id="PF13426">
    <property type="entry name" value="PAS_9"/>
    <property type="match status" value="1"/>
</dbReference>
<dbReference type="InterPro" id="IPR000700">
    <property type="entry name" value="PAS-assoc_C"/>
</dbReference>
<dbReference type="InterPro" id="IPR035965">
    <property type="entry name" value="PAS-like_dom_sf"/>
</dbReference>
<dbReference type="Gene3D" id="3.30.450.20">
    <property type="entry name" value="PAS domain"/>
    <property type="match status" value="2"/>
</dbReference>
<comment type="caution">
    <text evidence="3">The sequence shown here is derived from an EMBL/GenBank/DDBJ whole genome shotgun (WGS) entry which is preliminary data.</text>
</comment>
<dbReference type="SUPFAM" id="SSF55785">
    <property type="entry name" value="PYP-like sensor domain (PAS domain)"/>
    <property type="match status" value="2"/>
</dbReference>
<dbReference type="AlphaFoldDB" id="A0ABD5W1V9"/>
<evidence type="ECO:0000313" key="3">
    <source>
        <dbReference type="EMBL" id="MFC7059481.1"/>
    </source>
</evidence>
<dbReference type="InterPro" id="IPR013655">
    <property type="entry name" value="PAS_fold_3"/>
</dbReference>
<evidence type="ECO:0000313" key="4">
    <source>
        <dbReference type="Proteomes" id="UP001596445"/>
    </source>
</evidence>
<dbReference type="InterPro" id="IPR000014">
    <property type="entry name" value="PAS"/>
</dbReference>
<dbReference type="PROSITE" id="PS50112">
    <property type="entry name" value="PAS"/>
    <property type="match status" value="2"/>
</dbReference>
<evidence type="ECO:0000259" key="1">
    <source>
        <dbReference type="PROSITE" id="PS50112"/>
    </source>
</evidence>
<proteinExistence type="predicted"/>
<dbReference type="PROSITE" id="PS50113">
    <property type="entry name" value="PAC"/>
    <property type="match status" value="1"/>
</dbReference>
<dbReference type="InterPro" id="IPR052155">
    <property type="entry name" value="Biofilm_reg_signaling"/>
</dbReference>
<dbReference type="CDD" id="cd00130">
    <property type="entry name" value="PAS"/>
    <property type="match status" value="2"/>
</dbReference>
<keyword evidence="4" id="KW-1185">Reference proteome</keyword>
<feature type="domain" description="PAS" evidence="1">
    <location>
        <begin position="10"/>
        <end position="80"/>
    </location>
</feature>
<organism evidence="3 4">
    <name type="scientific">Halovenus salina</name>
    <dbReference type="NCBI Taxonomy" id="1510225"/>
    <lineage>
        <taxon>Archaea</taxon>
        <taxon>Methanobacteriati</taxon>
        <taxon>Methanobacteriota</taxon>
        <taxon>Stenosarchaea group</taxon>
        <taxon>Halobacteria</taxon>
        <taxon>Halobacteriales</taxon>
        <taxon>Haloarculaceae</taxon>
        <taxon>Halovenus</taxon>
    </lineage>
</organism>
<sequence length="321" mass="36492">MQRFTGADCVTKKFETIFEHANDAIFIVDVENDSIVDCNPAAEKLVEYPREELRSMPASDLHPHNLEQFNSFAETVFEEGEGWTDEITCYCKSGDIIPAEMSASVIELDGRPHLVNHIRETSGRDERDWFEALLEHSSDLITVIKPDGTVRYQSPSVDNILGYSPKELRDEVYWEFLHPDDEPAVREAIEQMVGHSRAAVQSHEYRFRQADGTWVWLEGIVSHRPESSISGYLINARDITPRKESRQQAMVLNRVLRHNLRNGLSVVLNRAELLARSETADVTTNAESIVSKAAELQELTTYTEDLAEMLTHTGFRASNRT</sequence>
<feature type="domain" description="PAC" evidence="2">
    <location>
        <begin position="201"/>
        <end position="251"/>
    </location>
</feature>
<dbReference type="Pfam" id="PF08447">
    <property type="entry name" value="PAS_3"/>
    <property type="match status" value="1"/>
</dbReference>
<name>A0ABD5W1V9_9EURY</name>
<dbReference type="RefSeq" id="WP_382186984.1">
    <property type="nucleotide sequence ID" value="NZ_JBHSZI010000001.1"/>
</dbReference>
<dbReference type="Proteomes" id="UP001596445">
    <property type="component" value="Unassembled WGS sequence"/>
</dbReference>
<protein>
    <submittedName>
        <fullName evidence="3">PAS domain-containing protein</fullName>
    </submittedName>
</protein>
<dbReference type="EMBL" id="JBHSZI010000001">
    <property type="protein sequence ID" value="MFC7059481.1"/>
    <property type="molecule type" value="Genomic_DNA"/>
</dbReference>
<dbReference type="SMART" id="SM00091">
    <property type="entry name" value="PAS"/>
    <property type="match status" value="2"/>
</dbReference>
<dbReference type="PANTHER" id="PTHR44757:SF2">
    <property type="entry name" value="BIOFILM ARCHITECTURE MAINTENANCE PROTEIN MBAA"/>
    <property type="match status" value="1"/>
</dbReference>
<dbReference type="InterPro" id="IPR001610">
    <property type="entry name" value="PAC"/>
</dbReference>
<gene>
    <name evidence="3" type="ORF">ACFQQG_16490</name>
</gene>
<accession>A0ABD5W1V9</accession>
<evidence type="ECO:0000259" key="2">
    <source>
        <dbReference type="PROSITE" id="PS50113"/>
    </source>
</evidence>
<dbReference type="PANTHER" id="PTHR44757">
    <property type="entry name" value="DIGUANYLATE CYCLASE DGCP"/>
    <property type="match status" value="1"/>
</dbReference>
<feature type="domain" description="PAS" evidence="1">
    <location>
        <begin position="126"/>
        <end position="196"/>
    </location>
</feature>
<reference evidence="3 4" key="1">
    <citation type="journal article" date="2019" name="Int. J. Syst. Evol. Microbiol.">
        <title>The Global Catalogue of Microorganisms (GCM) 10K type strain sequencing project: providing services to taxonomists for standard genome sequencing and annotation.</title>
        <authorList>
            <consortium name="The Broad Institute Genomics Platform"/>
            <consortium name="The Broad Institute Genome Sequencing Center for Infectious Disease"/>
            <person name="Wu L."/>
            <person name="Ma J."/>
        </authorList>
    </citation>
    <scope>NUCLEOTIDE SEQUENCE [LARGE SCALE GENOMIC DNA]</scope>
    <source>
        <strain evidence="3 4">JCM 30072</strain>
    </source>
</reference>
<dbReference type="NCBIfam" id="TIGR00229">
    <property type="entry name" value="sensory_box"/>
    <property type="match status" value="2"/>
</dbReference>
<dbReference type="SMART" id="SM00086">
    <property type="entry name" value="PAC"/>
    <property type="match status" value="2"/>
</dbReference>